<evidence type="ECO:0000313" key="1">
    <source>
        <dbReference type="EMBL" id="RRT65783.1"/>
    </source>
</evidence>
<dbReference type="PANTHER" id="PTHR46100">
    <property type="entry name" value="IMP2'P"/>
    <property type="match status" value="1"/>
</dbReference>
<dbReference type="Proteomes" id="UP000287651">
    <property type="component" value="Unassembled WGS sequence"/>
</dbReference>
<organism evidence="1 2">
    <name type="scientific">Ensete ventricosum</name>
    <name type="common">Abyssinian banana</name>
    <name type="synonym">Musa ensete</name>
    <dbReference type="NCBI Taxonomy" id="4639"/>
    <lineage>
        <taxon>Eukaryota</taxon>
        <taxon>Viridiplantae</taxon>
        <taxon>Streptophyta</taxon>
        <taxon>Embryophyta</taxon>
        <taxon>Tracheophyta</taxon>
        <taxon>Spermatophyta</taxon>
        <taxon>Magnoliopsida</taxon>
        <taxon>Liliopsida</taxon>
        <taxon>Zingiberales</taxon>
        <taxon>Musaceae</taxon>
        <taxon>Ensete</taxon>
    </lineage>
</organism>
<protein>
    <submittedName>
        <fullName evidence="1">Uncharacterized protein</fullName>
    </submittedName>
</protein>
<sequence>MAGGGGKKIGLALDFSKSSKAALRWATDNLIRKGDTILLLHIMPDKGDEAKHPLWIQSGSRTRALAIRHPASL</sequence>
<dbReference type="SUPFAM" id="SSF52402">
    <property type="entry name" value="Adenine nucleotide alpha hydrolases-like"/>
    <property type="match status" value="1"/>
</dbReference>
<proteinExistence type="predicted"/>
<comment type="caution">
    <text evidence="1">The sequence shown here is derived from an EMBL/GenBank/DDBJ whole genome shotgun (WGS) entry which is preliminary data.</text>
</comment>
<dbReference type="Pfam" id="PF00582">
    <property type="entry name" value="Usp"/>
    <property type="match status" value="1"/>
</dbReference>
<dbReference type="PANTHER" id="PTHR46100:SF2">
    <property type="entry name" value="OS05G0453700 PROTEIN"/>
    <property type="match status" value="1"/>
</dbReference>
<reference evidence="1 2" key="1">
    <citation type="journal article" date="2014" name="Agronomy (Basel)">
        <title>A Draft Genome Sequence for Ensete ventricosum, the Drought-Tolerant Tree Against Hunger.</title>
        <authorList>
            <person name="Harrison J."/>
            <person name="Moore K.A."/>
            <person name="Paszkiewicz K."/>
            <person name="Jones T."/>
            <person name="Grant M."/>
            <person name="Ambacheew D."/>
            <person name="Muzemil S."/>
            <person name="Studholme D.J."/>
        </authorList>
    </citation>
    <scope>NUCLEOTIDE SEQUENCE [LARGE SCALE GENOMIC DNA]</scope>
</reference>
<dbReference type="AlphaFoldDB" id="A0A426ZP29"/>
<evidence type="ECO:0000313" key="2">
    <source>
        <dbReference type="Proteomes" id="UP000287651"/>
    </source>
</evidence>
<gene>
    <name evidence="1" type="ORF">B296_00040809</name>
</gene>
<dbReference type="Gene3D" id="3.40.50.620">
    <property type="entry name" value="HUPs"/>
    <property type="match status" value="1"/>
</dbReference>
<dbReference type="InterPro" id="IPR014729">
    <property type="entry name" value="Rossmann-like_a/b/a_fold"/>
</dbReference>
<dbReference type="EMBL" id="AMZH03005689">
    <property type="protein sequence ID" value="RRT65783.1"/>
    <property type="molecule type" value="Genomic_DNA"/>
</dbReference>
<name>A0A426ZP29_ENSVE</name>
<dbReference type="InterPro" id="IPR006016">
    <property type="entry name" value="UspA"/>
</dbReference>
<accession>A0A426ZP29</accession>